<dbReference type="EMBL" id="CAXDID020000159">
    <property type="protein sequence ID" value="CAL6044217.1"/>
    <property type="molecule type" value="Genomic_DNA"/>
</dbReference>
<evidence type="ECO:0000313" key="1">
    <source>
        <dbReference type="EMBL" id="CAI9923865.1"/>
    </source>
</evidence>
<name>A0AA86NS55_9EUKA</name>
<gene>
    <name evidence="1" type="ORF">HINF_LOCUS11510</name>
    <name evidence="2" type="ORF">HINF_LOCUS40454</name>
</gene>
<dbReference type="Proteomes" id="UP001642409">
    <property type="component" value="Unassembled WGS sequence"/>
</dbReference>
<dbReference type="AlphaFoldDB" id="A0AA86NS55"/>
<dbReference type="EMBL" id="CATOUU010000295">
    <property type="protein sequence ID" value="CAI9923865.1"/>
    <property type="molecule type" value="Genomic_DNA"/>
</dbReference>
<sequence>MTLSSLQYQLTVTPAIHLTLSSLPHHHDSLFPPVLPSLMDHRHTLTPNHHHMTPGFPNHRWSCGGGVSSPSTWYYSCSTCMPPVRLPCWELGPPGTATAWCGWCWGLWLCARLKGWVWWLWWQWWCINALKYTWGTAIYVQMDIEIVYFQRRELTAGVVVIVECEYIIKTVLGVESNSSGRTVLLISYYQFFWLNPGLSSLPGSRVIVAFAVIRKYLLFCLNTFVNWSVWQHGGLKSVLCCFCGFPEKRRCITGQRQKELCRDMQKYR</sequence>
<comment type="caution">
    <text evidence="1">The sequence shown here is derived from an EMBL/GenBank/DDBJ whole genome shotgun (WGS) entry which is preliminary data.</text>
</comment>
<evidence type="ECO:0000313" key="3">
    <source>
        <dbReference type="Proteomes" id="UP001642409"/>
    </source>
</evidence>
<accession>A0AA86NS55</accession>
<reference evidence="1" key="1">
    <citation type="submission" date="2023-06" db="EMBL/GenBank/DDBJ databases">
        <authorList>
            <person name="Kurt Z."/>
        </authorList>
    </citation>
    <scope>NUCLEOTIDE SEQUENCE</scope>
</reference>
<organism evidence="1">
    <name type="scientific">Hexamita inflata</name>
    <dbReference type="NCBI Taxonomy" id="28002"/>
    <lineage>
        <taxon>Eukaryota</taxon>
        <taxon>Metamonada</taxon>
        <taxon>Diplomonadida</taxon>
        <taxon>Hexamitidae</taxon>
        <taxon>Hexamitinae</taxon>
        <taxon>Hexamita</taxon>
    </lineage>
</organism>
<reference evidence="2 3" key="2">
    <citation type="submission" date="2024-07" db="EMBL/GenBank/DDBJ databases">
        <authorList>
            <person name="Akdeniz Z."/>
        </authorList>
    </citation>
    <scope>NUCLEOTIDE SEQUENCE [LARGE SCALE GENOMIC DNA]</scope>
</reference>
<evidence type="ECO:0000313" key="2">
    <source>
        <dbReference type="EMBL" id="CAL6044217.1"/>
    </source>
</evidence>
<keyword evidence="3" id="KW-1185">Reference proteome</keyword>
<protein>
    <submittedName>
        <fullName evidence="2">Hypothetical_protein</fullName>
    </submittedName>
</protein>
<proteinExistence type="predicted"/>